<name>A0A928TTW2_UNCKA</name>
<evidence type="ECO:0000256" key="5">
    <source>
        <dbReference type="PIRSR" id="PIRSR604808-1"/>
    </source>
</evidence>
<evidence type="ECO:0000313" key="10">
    <source>
        <dbReference type="Proteomes" id="UP000710385"/>
    </source>
</evidence>
<feature type="site" description="Interaction with DNA substrate" evidence="7">
    <location>
        <position position="251"/>
    </location>
</feature>
<feature type="active site" description="Proton donor/acceptor" evidence="5">
    <location>
        <position position="154"/>
    </location>
</feature>
<dbReference type="PANTHER" id="PTHR22748">
    <property type="entry name" value="AP ENDONUCLEASE"/>
    <property type="match status" value="1"/>
</dbReference>
<keyword evidence="6" id="KW-0464">Manganese</keyword>
<proteinExistence type="inferred from homology"/>
<dbReference type="InterPro" id="IPR036691">
    <property type="entry name" value="Endo/exonu/phosph_ase_sf"/>
</dbReference>
<evidence type="ECO:0000259" key="8">
    <source>
        <dbReference type="Pfam" id="PF03372"/>
    </source>
</evidence>
<dbReference type="Proteomes" id="UP000710385">
    <property type="component" value="Unassembled WGS sequence"/>
</dbReference>
<feature type="domain" description="Endonuclease/exonuclease/phosphatase" evidence="8">
    <location>
        <begin position="10"/>
        <end position="251"/>
    </location>
</feature>
<dbReference type="GO" id="GO:0008311">
    <property type="term" value="F:double-stranded DNA 3'-5' DNA exonuclease activity"/>
    <property type="evidence" value="ECO:0007669"/>
    <property type="project" value="UniProtKB-EC"/>
</dbReference>
<keyword evidence="4 6" id="KW-0460">Magnesium</keyword>
<dbReference type="Gene3D" id="3.60.10.10">
    <property type="entry name" value="Endonuclease/exonuclease/phosphatase"/>
    <property type="match status" value="1"/>
</dbReference>
<evidence type="ECO:0000313" key="9">
    <source>
        <dbReference type="EMBL" id="MBE7524820.1"/>
    </source>
</evidence>
<feature type="binding site" evidence="6">
    <location>
        <position position="154"/>
    </location>
    <ligand>
        <name>Mg(2+)</name>
        <dbReference type="ChEBI" id="CHEBI:18420"/>
        <label>1</label>
    </ligand>
</feature>
<feature type="active site" description="Proton acceptor" evidence="5">
    <location>
        <position position="251"/>
    </location>
</feature>
<dbReference type="Pfam" id="PF03372">
    <property type="entry name" value="Exo_endo_phos"/>
    <property type="match status" value="1"/>
</dbReference>
<feature type="binding site" evidence="6">
    <location>
        <position position="41"/>
    </location>
    <ligand>
        <name>Mg(2+)</name>
        <dbReference type="ChEBI" id="CHEBI:18420"/>
        <label>1</label>
    </ligand>
</feature>
<dbReference type="GO" id="GO:0006284">
    <property type="term" value="P:base-excision repair"/>
    <property type="evidence" value="ECO:0007669"/>
    <property type="project" value="TreeGrafter"/>
</dbReference>
<dbReference type="InterPro" id="IPR005135">
    <property type="entry name" value="Endo/exonuclease/phosphatase"/>
</dbReference>
<comment type="cofactor">
    <cofactor evidence="6">
        <name>Mg(2+)</name>
        <dbReference type="ChEBI" id="CHEBI:18420"/>
    </cofactor>
    <cofactor evidence="6">
        <name>Mn(2+)</name>
        <dbReference type="ChEBI" id="CHEBI:29035"/>
    </cofactor>
    <text evidence="6">Probably binds two magnesium or manganese ions per subunit.</text>
</comment>
<feature type="site" description="Transition state stabilizer" evidence="7">
    <location>
        <position position="156"/>
    </location>
</feature>
<protein>
    <submittedName>
        <fullName evidence="9">Exodeoxyribonuclease III</fullName>
        <ecNumber evidence="9">3.1.11.2</ecNumber>
    </submittedName>
</protein>
<evidence type="ECO:0000256" key="4">
    <source>
        <dbReference type="ARBA" id="ARBA00022842"/>
    </source>
</evidence>
<dbReference type="NCBIfam" id="TIGR00195">
    <property type="entry name" value="exoDNase_III"/>
    <property type="match status" value="1"/>
</dbReference>
<dbReference type="PROSITE" id="PS51435">
    <property type="entry name" value="AP_NUCLEASE_F1_4"/>
    <property type="match status" value="1"/>
</dbReference>
<sequence length="260" mass="30401">MAGRKTYSLISWNVNGIRAASRKGFLDWLRTERPDIAALQETKAHVEQLSESLIHPDGYESYWNSSDRKKGYSGTVTYTRVSPLLATMHFGEPLLDEEGRVVMLEYEPFYLFNVYFPNGGSGEHRLKYKLDFYERFLRLIEAFRKKKPVILCGDVNTAHTEIDLARPKENEKTSGFMPVERAWIDALVKRGYLDTFRLFHEGPGHYSWWDMKTRSRERNVGWRIDYFFVSDELKRNIRDAFILSDVHGSDHCPVGLKLEF</sequence>
<dbReference type="GO" id="GO:0008081">
    <property type="term" value="F:phosphoric diester hydrolase activity"/>
    <property type="evidence" value="ECO:0007669"/>
    <property type="project" value="TreeGrafter"/>
</dbReference>
<evidence type="ECO:0000256" key="2">
    <source>
        <dbReference type="ARBA" id="ARBA00022723"/>
    </source>
</evidence>
<dbReference type="NCBIfam" id="TIGR00633">
    <property type="entry name" value="xth"/>
    <property type="match status" value="1"/>
</dbReference>
<feature type="site" description="Important for catalytic activity" evidence="7">
    <location>
        <position position="225"/>
    </location>
</feature>
<dbReference type="PANTHER" id="PTHR22748:SF6">
    <property type="entry name" value="DNA-(APURINIC OR APYRIMIDINIC SITE) ENDONUCLEASE"/>
    <property type="match status" value="1"/>
</dbReference>
<organism evidence="9 10">
    <name type="scientific">candidate division WWE3 bacterium</name>
    <dbReference type="NCBI Taxonomy" id="2053526"/>
    <lineage>
        <taxon>Bacteria</taxon>
        <taxon>Katanobacteria</taxon>
    </lineage>
</organism>
<accession>A0A928TTW2</accession>
<evidence type="ECO:0000256" key="6">
    <source>
        <dbReference type="PIRSR" id="PIRSR604808-2"/>
    </source>
</evidence>
<dbReference type="AlphaFoldDB" id="A0A928TTW2"/>
<dbReference type="EC" id="3.1.11.2" evidence="9"/>
<evidence type="ECO:0000256" key="3">
    <source>
        <dbReference type="ARBA" id="ARBA00022801"/>
    </source>
</evidence>
<comment type="similarity">
    <text evidence="1">Belongs to the DNA repair enzymes AP/ExoA family.</text>
</comment>
<dbReference type="FunFam" id="3.60.10.10:FF:000026">
    <property type="entry name" value="Exodeoxyribonuclease III"/>
    <property type="match status" value="1"/>
</dbReference>
<evidence type="ECO:0000256" key="1">
    <source>
        <dbReference type="ARBA" id="ARBA00007092"/>
    </source>
</evidence>
<dbReference type="InterPro" id="IPR004808">
    <property type="entry name" value="AP_endonuc_1"/>
</dbReference>
<evidence type="ECO:0000256" key="7">
    <source>
        <dbReference type="PIRSR" id="PIRSR604808-3"/>
    </source>
</evidence>
<dbReference type="GO" id="GO:0046872">
    <property type="term" value="F:metal ion binding"/>
    <property type="evidence" value="ECO:0007669"/>
    <property type="project" value="UniProtKB-KW"/>
</dbReference>
<keyword evidence="3 9" id="KW-0378">Hydrolase</keyword>
<dbReference type="SUPFAM" id="SSF56219">
    <property type="entry name" value="DNase I-like"/>
    <property type="match status" value="1"/>
</dbReference>
<reference evidence="9" key="1">
    <citation type="submission" date="2020-05" db="EMBL/GenBank/DDBJ databases">
        <title>High-Quality Genomes of Partial-Nitritation/Anammox System by Hierarchical Clustering Based Hybrid Assembly.</title>
        <authorList>
            <person name="Liu L."/>
            <person name="Wang Y."/>
            <person name="Che Y."/>
            <person name="Chen Y."/>
            <person name="Xia Y."/>
            <person name="Luo R."/>
            <person name="Cheng S.H."/>
            <person name="Zheng C."/>
            <person name="Zhang T."/>
        </authorList>
    </citation>
    <scope>NUCLEOTIDE SEQUENCE</scope>
    <source>
        <strain evidence="9">H1_PAT1</strain>
    </source>
</reference>
<feature type="binding site" evidence="6">
    <location>
        <position position="156"/>
    </location>
    <ligand>
        <name>Mg(2+)</name>
        <dbReference type="ChEBI" id="CHEBI:18420"/>
        <label>1</label>
    </ligand>
</feature>
<feature type="binding site" evidence="6">
    <location>
        <position position="250"/>
    </location>
    <ligand>
        <name>Mg(2+)</name>
        <dbReference type="ChEBI" id="CHEBI:18420"/>
        <label>1</label>
    </ligand>
</feature>
<gene>
    <name evidence="9" type="primary">xth</name>
    <name evidence="9" type="ORF">HS096_00260</name>
</gene>
<keyword evidence="2 6" id="KW-0479">Metal-binding</keyword>
<feature type="binding site" evidence="6">
    <location>
        <position position="251"/>
    </location>
    <ligand>
        <name>Mg(2+)</name>
        <dbReference type="ChEBI" id="CHEBI:18420"/>
        <label>1</label>
    </ligand>
</feature>
<dbReference type="EMBL" id="JABTTY010000001">
    <property type="protein sequence ID" value="MBE7524820.1"/>
    <property type="molecule type" value="Genomic_DNA"/>
</dbReference>
<feature type="active site" evidence="5">
    <location>
        <position position="115"/>
    </location>
</feature>
<feature type="binding site" evidence="6">
    <location>
        <position position="13"/>
    </location>
    <ligand>
        <name>Mg(2+)</name>
        <dbReference type="ChEBI" id="CHEBI:18420"/>
        <label>1</label>
    </ligand>
</feature>
<dbReference type="GO" id="GO:0003906">
    <property type="term" value="F:DNA-(apurinic or apyrimidinic site) endonuclease activity"/>
    <property type="evidence" value="ECO:0007669"/>
    <property type="project" value="TreeGrafter"/>
</dbReference>
<comment type="caution">
    <text evidence="9">The sequence shown here is derived from an EMBL/GenBank/DDBJ whole genome shotgun (WGS) entry which is preliminary data.</text>
</comment>